<dbReference type="PANTHER" id="PTHR12963">
    <property type="entry name" value="THYROID RECEPTOR INTERACTING PROTEIN RELATED"/>
    <property type="match status" value="1"/>
</dbReference>
<keyword evidence="3" id="KW-1185">Reference proteome</keyword>
<feature type="region of interest" description="Disordered" evidence="1">
    <location>
        <begin position="1"/>
        <end position="24"/>
    </location>
</feature>
<reference evidence="2 3" key="1">
    <citation type="journal article" date="2022" name="DNA Res.">
        <title>Genome analysis of five recently described species of the CUG-Ser clade uncovers Candida theae as a new hybrid lineage with pathogenic potential in the Candida parapsilosis species complex.</title>
        <authorList>
            <person name="Mixao V."/>
            <person name="Del Olmo V."/>
            <person name="Hegedusova E."/>
            <person name="Saus E."/>
            <person name="Pryszcz L."/>
            <person name="Cillingova A."/>
            <person name="Nosek J."/>
            <person name="Gabaldon T."/>
        </authorList>
    </citation>
    <scope>NUCLEOTIDE SEQUENCE [LARGE SCALE GENOMIC DNA]</scope>
    <source>
        <strain evidence="2 3">CBS 12239</strain>
    </source>
</reference>
<feature type="region of interest" description="Disordered" evidence="1">
    <location>
        <begin position="39"/>
        <end position="75"/>
    </location>
</feature>
<protein>
    <submittedName>
        <fullName evidence="2">Uncharacterized protein</fullName>
    </submittedName>
</protein>
<dbReference type="InterPro" id="IPR039128">
    <property type="entry name" value="TRIP4-like"/>
</dbReference>
<dbReference type="RefSeq" id="XP_051606360.1">
    <property type="nucleotide sequence ID" value="XM_051754845.1"/>
</dbReference>
<dbReference type="Proteomes" id="UP001204833">
    <property type="component" value="Unassembled WGS sequence"/>
</dbReference>
<dbReference type="AlphaFoldDB" id="A0AAD5FW86"/>
<feature type="compositionally biased region" description="Basic and acidic residues" evidence="1">
    <location>
        <begin position="272"/>
        <end position="292"/>
    </location>
</feature>
<feature type="region of interest" description="Disordered" evidence="1">
    <location>
        <begin position="102"/>
        <end position="126"/>
    </location>
</feature>
<comment type="caution">
    <text evidence="2">The sequence shown here is derived from an EMBL/GenBank/DDBJ whole genome shotgun (WGS) entry which is preliminary data.</text>
</comment>
<sequence>MSLKGSTTTSQLLKGKTEPDRKLNKKNLTNLKDIESALYDLELKEDNEQRTRRKEDLLEREPKTEKPSQPKTRKKIVVKMKPGEKFWEAQDRAFKLAEQEMKDKEVSPEEVSPEVVEENSISTEHDKDLESAKARLETLLNFQDTGAERTRIIDNASDFEMPTQSIWLSPEERALNLKRQQRLARDDKREKDRQKRGERQVEMVIKSGKVVMVEKYVPVKEEVTKDELELMDEIKSSKTNQDKSGLVWDYDKDKIKWGKPVYFSNTNAQSESNKELQKDAKSRVQFESGKDTSELIATMI</sequence>
<feature type="compositionally biased region" description="Polar residues" evidence="1">
    <location>
        <begin position="1"/>
        <end position="12"/>
    </location>
</feature>
<dbReference type="EMBL" id="JAIHNG010000177">
    <property type="protein sequence ID" value="KAI5948850.1"/>
    <property type="molecule type" value="Genomic_DNA"/>
</dbReference>
<evidence type="ECO:0000313" key="2">
    <source>
        <dbReference type="EMBL" id="KAI5948850.1"/>
    </source>
</evidence>
<dbReference type="GO" id="GO:0045893">
    <property type="term" value="P:positive regulation of DNA-templated transcription"/>
    <property type="evidence" value="ECO:0007669"/>
    <property type="project" value="TreeGrafter"/>
</dbReference>
<evidence type="ECO:0000256" key="1">
    <source>
        <dbReference type="SAM" id="MobiDB-lite"/>
    </source>
</evidence>
<evidence type="ECO:0000313" key="3">
    <source>
        <dbReference type="Proteomes" id="UP001204833"/>
    </source>
</evidence>
<dbReference type="GeneID" id="76153292"/>
<organism evidence="2 3">
    <name type="scientific">Candida theae</name>
    <dbReference type="NCBI Taxonomy" id="1198502"/>
    <lineage>
        <taxon>Eukaryota</taxon>
        <taxon>Fungi</taxon>
        <taxon>Dikarya</taxon>
        <taxon>Ascomycota</taxon>
        <taxon>Saccharomycotina</taxon>
        <taxon>Pichiomycetes</taxon>
        <taxon>Debaryomycetaceae</taxon>
        <taxon>Candida/Lodderomyces clade</taxon>
        <taxon>Candida</taxon>
    </lineage>
</organism>
<accession>A0AAD5FW86</accession>
<feature type="region of interest" description="Disordered" evidence="1">
    <location>
        <begin position="266"/>
        <end position="292"/>
    </location>
</feature>
<dbReference type="GO" id="GO:0005634">
    <property type="term" value="C:nucleus"/>
    <property type="evidence" value="ECO:0007669"/>
    <property type="project" value="TreeGrafter"/>
</dbReference>
<dbReference type="PANTHER" id="PTHR12963:SF4">
    <property type="entry name" value="ACTIVATING SIGNAL COINTEGRATOR 1"/>
    <property type="match status" value="1"/>
</dbReference>
<feature type="compositionally biased region" description="Basic and acidic residues" evidence="1">
    <location>
        <begin position="41"/>
        <end position="68"/>
    </location>
</feature>
<proteinExistence type="predicted"/>
<name>A0AAD5FW86_9ASCO</name>
<gene>
    <name evidence="2" type="ORF">KGF57_005248</name>
</gene>